<evidence type="ECO:0000313" key="2">
    <source>
        <dbReference type="EMBL" id="QHT73769.1"/>
    </source>
</evidence>
<keyword evidence="1" id="KW-1133">Transmembrane helix</keyword>
<evidence type="ECO:0000256" key="1">
    <source>
        <dbReference type="SAM" id="Phobius"/>
    </source>
</evidence>
<dbReference type="AlphaFoldDB" id="A0A6C0H005"/>
<keyword evidence="1" id="KW-0812">Transmembrane</keyword>
<dbReference type="EMBL" id="MN739831">
    <property type="protein sequence ID" value="QHT73769.1"/>
    <property type="molecule type" value="Genomic_DNA"/>
</dbReference>
<name>A0A6C0H005_9ZZZZ</name>
<feature type="transmembrane region" description="Helical" evidence="1">
    <location>
        <begin position="30"/>
        <end position="47"/>
    </location>
</feature>
<proteinExistence type="predicted"/>
<sequence length="181" mass="21618">MSELYDIINFFKIYYNNFIIKIDDKLNDKLNKLIMFFMYLLIIFIIFGSNLRSIPLALIFFILLIKFLYNKEEFDQKIKCRKPTINNPFMNSLYVNDGLIACENVSDEEIDKNFNDNINKNNNDIFNKNNGQLYFRTNAVTSFDNDYKSFIDFIGFTYDEKDNNCKYNGVNCLKENNLKHR</sequence>
<feature type="transmembrane region" description="Helical" evidence="1">
    <location>
        <begin position="53"/>
        <end position="69"/>
    </location>
</feature>
<organism evidence="2">
    <name type="scientific">viral metagenome</name>
    <dbReference type="NCBI Taxonomy" id="1070528"/>
    <lineage>
        <taxon>unclassified sequences</taxon>
        <taxon>metagenomes</taxon>
        <taxon>organismal metagenomes</taxon>
    </lineage>
</organism>
<keyword evidence="1" id="KW-0472">Membrane</keyword>
<protein>
    <submittedName>
        <fullName evidence="2">Uncharacterized protein</fullName>
    </submittedName>
</protein>
<reference evidence="2" key="1">
    <citation type="journal article" date="2020" name="Nature">
        <title>Giant virus diversity and host interactions through global metagenomics.</title>
        <authorList>
            <person name="Schulz F."/>
            <person name="Roux S."/>
            <person name="Paez-Espino D."/>
            <person name="Jungbluth S."/>
            <person name="Walsh D.A."/>
            <person name="Denef V.J."/>
            <person name="McMahon K.D."/>
            <person name="Konstantinidis K.T."/>
            <person name="Eloe-Fadrosh E.A."/>
            <person name="Kyrpides N.C."/>
            <person name="Woyke T."/>
        </authorList>
    </citation>
    <scope>NUCLEOTIDE SEQUENCE</scope>
    <source>
        <strain evidence="2">GVMAG-M-3300023179-4</strain>
    </source>
</reference>
<accession>A0A6C0H005</accession>